<proteinExistence type="predicted"/>
<protein>
    <submittedName>
        <fullName evidence="2">Unplaced genomic scaffold SPHSTscaffold_551, whole genome shotgun sequence</fullName>
    </submittedName>
</protein>
<dbReference type="HOGENOM" id="CLU_031603_3_0_1"/>
<dbReference type="AlphaFoldDB" id="A0A0C9T411"/>
<reference evidence="2 3" key="1">
    <citation type="submission" date="2014-06" db="EMBL/GenBank/DDBJ databases">
        <title>Evolutionary Origins and Diversification of the Mycorrhizal Mutualists.</title>
        <authorList>
            <consortium name="DOE Joint Genome Institute"/>
            <consortium name="Mycorrhizal Genomics Consortium"/>
            <person name="Kohler A."/>
            <person name="Kuo A."/>
            <person name="Nagy L.G."/>
            <person name="Floudas D."/>
            <person name="Copeland A."/>
            <person name="Barry K.W."/>
            <person name="Cichocki N."/>
            <person name="Veneault-Fourrey C."/>
            <person name="LaButti K."/>
            <person name="Lindquist E.A."/>
            <person name="Lipzen A."/>
            <person name="Lundell T."/>
            <person name="Morin E."/>
            <person name="Murat C."/>
            <person name="Riley R."/>
            <person name="Ohm R."/>
            <person name="Sun H."/>
            <person name="Tunlid A."/>
            <person name="Henrissat B."/>
            <person name="Grigoriev I.V."/>
            <person name="Hibbett D.S."/>
            <person name="Martin F."/>
        </authorList>
    </citation>
    <scope>NUCLEOTIDE SEQUENCE [LARGE SCALE GENOMIC DNA]</scope>
    <source>
        <strain evidence="2 3">SS14</strain>
    </source>
</reference>
<keyword evidence="3" id="KW-1185">Reference proteome</keyword>
<feature type="compositionally biased region" description="Polar residues" evidence="1">
    <location>
        <begin position="295"/>
        <end position="310"/>
    </location>
</feature>
<organism evidence="2 3">
    <name type="scientific">Sphaerobolus stellatus (strain SS14)</name>
    <dbReference type="NCBI Taxonomy" id="990650"/>
    <lineage>
        <taxon>Eukaryota</taxon>
        <taxon>Fungi</taxon>
        <taxon>Dikarya</taxon>
        <taxon>Basidiomycota</taxon>
        <taxon>Agaricomycotina</taxon>
        <taxon>Agaricomycetes</taxon>
        <taxon>Phallomycetidae</taxon>
        <taxon>Geastrales</taxon>
        <taxon>Sphaerobolaceae</taxon>
        <taxon>Sphaerobolus</taxon>
    </lineage>
</organism>
<feature type="region of interest" description="Disordered" evidence="1">
    <location>
        <begin position="93"/>
        <end position="115"/>
    </location>
</feature>
<evidence type="ECO:0000313" key="3">
    <source>
        <dbReference type="Proteomes" id="UP000054279"/>
    </source>
</evidence>
<dbReference type="Gene3D" id="3.20.20.80">
    <property type="entry name" value="Glycosidases"/>
    <property type="match status" value="1"/>
</dbReference>
<evidence type="ECO:0000256" key="1">
    <source>
        <dbReference type="SAM" id="MobiDB-lite"/>
    </source>
</evidence>
<sequence length="367" mass="39564">MLGATRLFKVLQLATPIWHSRIANLVKQLDPNHTIASGTQGFMCTESAANPCTKLFFDATPTPQASPSPGRKRAFALTEKDVIAERRSKFKRTADDLARRQEGAQEQRKRGGNVKWAYRGVEKRSTGVRRQTPSSLGSALDGSQGVDSLDIGAIPNIGFSTFQLFPDQDFYGPNDPNLSNFNNTIQIGTDWIKTQVAAAKLLNKPIALTGFGVVTQNNLPSFVPFNASVPLFPNLSTTAAATATTKLAGRDVEQGQVALTDAQQATVYQQWIQAALDSDVQGIVQYQWGQADLSPATQATSPAPESSQNFVPLIPSSSSTSTTTTNNQQNTSPNDGYQVITPAVQSIFQLGATQQNLKNIDISSAFN</sequence>
<gene>
    <name evidence="2" type="ORF">M422DRAFT_56780</name>
</gene>
<feature type="compositionally biased region" description="Low complexity" evidence="1">
    <location>
        <begin position="315"/>
        <end position="334"/>
    </location>
</feature>
<dbReference type="SUPFAM" id="SSF51445">
    <property type="entry name" value="(Trans)glycosidases"/>
    <property type="match status" value="1"/>
</dbReference>
<dbReference type="Proteomes" id="UP000054279">
    <property type="component" value="Unassembled WGS sequence"/>
</dbReference>
<dbReference type="EMBL" id="KN837626">
    <property type="protein sequence ID" value="KIJ23613.1"/>
    <property type="molecule type" value="Genomic_DNA"/>
</dbReference>
<name>A0A0C9T411_SPHS4</name>
<feature type="compositionally biased region" description="Basic and acidic residues" evidence="1">
    <location>
        <begin position="93"/>
        <end position="109"/>
    </location>
</feature>
<dbReference type="OrthoDB" id="406631at2759"/>
<evidence type="ECO:0000313" key="2">
    <source>
        <dbReference type="EMBL" id="KIJ23613.1"/>
    </source>
</evidence>
<accession>A0A0C9T411</accession>
<dbReference type="InterPro" id="IPR017853">
    <property type="entry name" value="GH"/>
</dbReference>
<feature type="region of interest" description="Disordered" evidence="1">
    <location>
        <begin position="295"/>
        <end position="337"/>
    </location>
</feature>